<evidence type="ECO:0000313" key="2">
    <source>
        <dbReference type="Proteomes" id="UP000002058"/>
    </source>
</evidence>
<sequence length="415" mass="47030">MRFPYRATAPSAFSRLTSIQCRYASGQAFKAPSLRGQGRRRMPDYGSVPSPPLELFTSATESGFNLQWMEAIDIARKCISAAKESTETSTPNLVKDIHSDLHKITMVAAILQRSPRHHIVSEWLLPKVAHAGEPMAILILSSRLLNSKADNEAWLLRKLEVLAQQAKIWPAMVLYGSILESKGQLQSAVNWYQKAVEVAELSEPSETSNYLFSTSISRIRQPFEAYAELKLKLGEIDDAERAAELGALRYDRSQSFAILLATLLKTERGSDKIEEYLTKCAMGDGNMEARYHLGKIYLLWHLGLERFEAISVPDEYLSRPILQKLLSVSSRYYSPNDFCNMAKEWFHLAITQGHVLSMLQMAFLLREENKNHEGTLYLDSVEEHPKYAQMVVKLRDIWDKSDVDVSAITRKSVEP</sequence>
<dbReference type="RefSeq" id="XP_002543752.1">
    <property type="nucleotide sequence ID" value="XM_002543706.1"/>
</dbReference>
<dbReference type="KEGG" id="ure:UREG_03269"/>
<dbReference type="OMA" id="QLAAEWY"/>
<accession>C4JQ36</accession>
<name>C4JQ36_UNCRE</name>
<dbReference type="Gene3D" id="1.25.40.10">
    <property type="entry name" value="Tetratricopeptide repeat domain"/>
    <property type="match status" value="1"/>
</dbReference>
<dbReference type="VEuPathDB" id="FungiDB:UREG_03269"/>
<dbReference type="Proteomes" id="UP000002058">
    <property type="component" value="Unassembled WGS sequence"/>
</dbReference>
<dbReference type="HOGENOM" id="CLU_662568_0_0_1"/>
<dbReference type="OrthoDB" id="250175at2759"/>
<organism evidence="1 2">
    <name type="scientific">Uncinocarpus reesii (strain UAMH 1704)</name>
    <dbReference type="NCBI Taxonomy" id="336963"/>
    <lineage>
        <taxon>Eukaryota</taxon>
        <taxon>Fungi</taxon>
        <taxon>Dikarya</taxon>
        <taxon>Ascomycota</taxon>
        <taxon>Pezizomycotina</taxon>
        <taxon>Eurotiomycetes</taxon>
        <taxon>Eurotiomycetidae</taxon>
        <taxon>Onygenales</taxon>
        <taxon>Onygenaceae</taxon>
        <taxon>Uncinocarpus</taxon>
    </lineage>
</organism>
<proteinExistence type="predicted"/>
<dbReference type="eggNOG" id="ENOG502R8TH">
    <property type="taxonomic scope" value="Eukaryota"/>
</dbReference>
<evidence type="ECO:0000313" key="1">
    <source>
        <dbReference type="EMBL" id="EEP78423.1"/>
    </source>
</evidence>
<dbReference type="STRING" id="336963.C4JQ36"/>
<gene>
    <name evidence="1" type="ORF">UREG_03269</name>
</gene>
<dbReference type="InParanoid" id="C4JQ36"/>
<dbReference type="EMBL" id="CH476616">
    <property type="protein sequence ID" value="EEP78423.1"/>
    <property type="molecule type" value="Genomic_DNA"/>
</dbReference>
<protein>
    <submittedName>
        <fullName evidence="1">Uncharacterized protein</fullName>
    </submittedName>
</protein>
<dbReference type="GeneID" id="8442752"/>
<keyword evidence="2" id="KW-1185">Reference proteome</keyword>
<dbReference type="InterPro" id="IPR011990">
    <property type="entry name" value="TPR-like_helical_dom_sf"/>
</dbReference>
<dbReference type="AlphaFoldDB" id="C4JQ36"/>
<reference evidence="2" key="1">
    <citation type="journal article" date="2009" name="Genome Res.">
        <title>Comparative genomic analyses of the human fungal pathogens Coccidioides and their relatives.</title>
        <authorList>
            <person name="Sharpton T.J."/>
            <person name="Stajich J.E."/>
            <person name="Rounsley S.D."/>
            <person name="Gardner M.J."/>
            <person name="Wortman J.R."/>
            <person name="Jordar V.S."/>
            <person name="Maiti R."/>
            <person name="Kodira C.D."/>
            <person name="Neafsey D.E."/>
            <person name="Zeng Q."/>
            <person name="Hung C.-Y."/>
            <person name="McMahan C."/>
            <person name="Muszewska A."/>
            <person name="Grynberg M."/>
            <person name="Mandel M.A."/>
            <person name="Kellner E.M."/>
            <person name="Barker B.M."/>
            <person name="Galgiani J.N."/>
            <person name="Orbach M.J."/>
            <person name="Kirkland T.N."/>
            <person name="Cole G.T."/>
            <person name="Henn M.R."/>
            <person name="Birren B.W."/>
            <person name="Taylor J.W."/>
        </authorList>
    </citation>
    <scope>NUCLEOTIDE SEQUENCE [LARGE SCALE GENOMIC DNA]</scope>
    <source>
        <strain evidence="2">UAMH 1704</strain>
    </source>
</reference>